<feature type="transmembrane region" description="Helical" evidence="1">
    <location>
        <begin position="20"/>
        <end position="39"/>
    </location>
</feature>
<dbReference type="Proteomes" id="UP000236291">
    <property type="component" value="Unassembled WGS sequence"/>
</dbReference>
<accession>A0A2K3KGY6</accession>
<keyword evidence="1" id="KW-0812">Transmembrane</keyword>
<gene>
    <name evidence="2" type="ORF">L195_g054595</name>
</gene>
<keyword evidence="1" id="KW-0472">Membrane</keyword>
<evidence type="ECO:0000256" key="1">
    <source>
        <dbReference type="SAM" id="Phobius"/>
    </source>
</evidence>
<evidence type="ECO:0000313" key="3">
    <source>
        <dbReference type="Proteomes" id="UP000236291"/>
    </source>
</evidence>
<proteinExistence type="predicted"/>
<dbReference type="AlphaFoldDB" id="A0A2K3KGY6"/>
<dbReference type="EMBL" id="ASHM01096031">
    <property type="protein sequence ID" value="PNX65554.1"/>
    <property type="molecule type" value="Genomic_DNA"/>
</dbReference>
<sequence length="42" mass="4515">RLEVVVMCGGYGGWLYERGSSVSIFGFSILVQLVFCAALSSI</sequence>
<comment type="caution">
    <text evidence="2">The sequence shown here is derived from an EMBL/GenBank/DDBJ whole genome shotgun (WGS) entry which is preliminary data.</text>
</comment>
<name>A0A2K3KGY6_TRIPR</name>
<reference evidence="2 3" key="2">
    <citation type="journal article" date="2017" name="Front. Plant Sci.">
        <title>Gene Classification and Mining of Molecular Markers Useful in Red Clover (Trifolium pratense) Breeding.</title>
        <authorList>
            <person name="Istvanek J."/>
            <person name="Dluhosova J."/>
            <person name="Dluhos P."/>
            <person name="Patkova L."/>
            <person name="Nedelnik J."/>
            <person name="Repkova J."/>
        </authorList>
    </citation>
    <scope>NUCLEOTIDE SEQUENCE [LARGE SCALE GENOMIC DNA]</scope>
    <source>
        <strain evidence="3">cv. Tatra</strain>
        <tissue evidence="2">Young leaves</tissue>
    </source>
</reference>
<feature type="non-terminal residue" evidence="2">
    <location>
        <position position="1"/>
    </location>
</feature>
<protein>
    <submittedName>
        <fullName evidence="2">Uncharacterized protein</fullName>
    </submittedName>
</protein>
<organism evidence="2 3">
    <name type="scientific">Trifolium pratense</name>
    <name type="common">Red clover</name>
    <dbReference type="NCBI Taxonomy" id="57577"/>
    <lineage>
        <taxon>Eukaryota</taxon>
        <taxon>Viridiplantae</taxon>
        <taxon>Streptophyta</taxon>
        <taxon>Embryophyta</taxon>
        <taxon>Tracheophyta</taxon>
        <taxon>Spermatophyta</taxon>
        <taxon>Magnoliopsida</taxon>
        <taxon>eudicotyledons</taxon>
        <taxon>Gunneridae</taxon>
        <taxon>Pentapetalae</taxon>
        <taxon>rosids</taxon>
        <taxon>fabids</taxon>
        <taxon>Fabales</taxon>
        <taxon>Fabaceae</taxon>
        <taxon>Papilionoideae</taxon>
        <taxon>50 kb inversion clade</taxon>
        <taxon>NPAAA clade</taxon>
        <taxon>Hologalegina</taxon>
        <taxon>IRL clade</taxon>
        <taxon>Trifolieae</taxon>
        <taxon>Trifolium</taxon>
    </lineage>
</organism>
<evidence type="ECO:0000313" key="2">
    <source>
        <dbReference type="EMBL" id="PNX65554.1"/>
    </source>
</evidence>
<keyword evidence="1" id="KW-1133">Transmembrane helix</keyword>
<reference evidence="2 3" key="1">
    <citation type="journal article" date="2014" name="Am. J. Bot.">
        <title>Genome assembly and annotation for red clover (Trifolium pratense; Fabaceae).</title>
        <authorList>
            <person name="Istvanek J."/>
            <person name="Jaros M."/>
            <person name="Krenek A."/>
            <person name="Repkova J."/>
        </authorList>
    </citation>
    <scope>NUCLEOTIDE SEQUENCE [LARGE SCALE GENOMIC DNA]</scope>
    <source>
        <strain evidence="3">cv. Tatra</strain>
        <tissue evidence="2">Young leaves</tissue>
    </source>
</reference>